<dbReference type="EMBL" id="JACORU010000011">
    <property type="protein sequence ID" value="MBC5767522.1"/>
    <property type="molecule type" value="Genomic_DNA"/>
</dbReference>
<comment type="caution">
    <text evidence="1">The sequence shown here is derived from an EMBL/GenBank/DDBJ whole genome shotgun (WGS) entry which is preliminary data.</text>
</comment>
<gene>
    <name evidence="1" type="ORF">H8R02_23865</name>
</gene>
<evidence type="ECO:0000313" key="2">
    <source>
        <dbReference type="Proteomes" id="UP000596827"/>
    </source>
</evidence>
<keyword evidence="2" id="KW-1185">Reference proteome</keyword>
<proteinExistence type="predicted"/>
<dbReference type="Proteomes" id="UP000596827">
    <property type="component" value="Unassembled WGS sequence"/>
</dbReference>
<accession>A0A923MEG9</accession>
<dbReference type="AlphaFoldDB" id="A0A923MEG9"/>
<dbReference type="RefSeq" id="WP_187084007.1">
    <property type="nucleotide sequence ID" value="NZ_JACORU010000011.1"/>
</dbReference>
<protein>
    <submittedName>
        <fullName evidence="1">Uncharacterized protein</fullName>
    </submittedName>
</protein>
<sequence>MVKRRRALPLKRVQHRITIDEGMEPAWSWLQSLPEGARARELAVAARIGATFLTGQAVHAGVPSTVAPAVPRAEVVPEPVVESTAWQAGDFAVPEGLGSGLH</sequence>
<evidence type="ECO:0000313" key="1">
    <source>
        <dbReference type="EMBL" id="MBC5767522.1"/>
    </source>
</evidence>
<organism evidence="1 2">
    <name type="scientific">Ramlibacter albus</name>
    <dbReference type="NCBI Taxonomy" id="2079448"/>
    <lineage>
        <taxon>Bacteria</taxon>
        <taxon>Pseudomonadati</taxon>
        <taxon>Pseudomonadota</taxon>
        <taxon>Betaproteobacteria</taxon>
        <taxon>Burkholderiales</taxon>
        <taxon>Comamonadaceae</taxon>
        <taxon>Ramlibacter</taxon>
    </lineage>
</organism>
<name>A0A923MEG9_9BURK</name>
<reference evidence="1" key="1">
    <citation type="submission" date="2020-08" db="EMBL/GenBank/DDBJ databases">
        <title>Ramlibacter sp. GTP1 16S ribosomal RNA gene genome sequencing and assembly.</title>
        <authorList>
            <person name="Kang M."/>
        </authorList>
    </citation>
    <scope>NUCLEOTIDE SEQUENCE</scope>
    <source>
        <strain evidence="1">GTP1</strain>
    </source>
</reference>